<protein>
    <submittedName>
        <fullName evidence="2">Uncharacterized protein</fullName>
    </submittedName>
</protein>
<accession>A0A5M8P3C8</accession>
<dbReference type="AlphaFoldDB" id="A0A5M8P3C8"/>
<evidence type="ECO:0000313" key="2">
    <source>
        <dbReference type="EMBL" id="KAA6302760.1"/>
    </source>
</evidence>
<gene>
    <name evidence="2" type="ORF">EZS26_000930</name>
</gene>
<dbReference type="Gene3D" id="2.80.10.50">
    <property type="match status" value="1"/>
</dbReference>
<comment type="caution">
    <text evidence="2">The sequence shown here is derived from an EMBL/GenBank/DDBJ whole genome shotgun (WGS) entry which is preliminary data.</text>
</comment>
<dbReference type="EMBL" id="SNRX01000005">
    <property type="protein sequence ID" value="KAA6302760.1"/>
    <property type="molecule type" value="Genomic_DNA"/>
</dbReference>
<reference evidence="2 3" key="1">
    <citation type="submission" date="2019-03" db="EMBL/GenBank/DDBJ databases">
        <title>Single cell metagenomics reveals metabolic interactions within the superorganism composed of flagellate Streblomastix strix and complex community of Bacteroidetes bacteria on its surface.</title>
        <authorList>
            <person name="Treitli S.C."/>
            <person name="Kolisko M."/>
            <person name="Husnik F."/>
            <person name="Keeling P."/>
            <person name="Hampl V."/>
        </authorList>
    </citation>
    <scope>NUCLEOTIDE SEQUENCE [LARGE SCALE GENOMIC DNA]</scope>
    <source>
        <strain evidence="2">St1</strain>
    </source>
</reference>
<name>A0A5M8P3C8_9BACT</name>
<organism evidence="2 3">
    <name type="scientific">Candidatus Ordinivivax streblomastigis</name>
    <dbReference type="NCBI Taxonomy" id="2540710"/>
    <lineage>
        <taxon>Bacteria</taxon>
        <taxon>Pseudomonadati</taxon>
        <taxon>Bacteroidota</taxon>
        <taxon>Bacteroidia</taxon>
        <taxon>Bacteroidales</taxon>
        <taxon>Candidatus Ordinivivax</taxon>
    </lineage>
</organism>
<keyword evidence="1" id="KW-0732">Signal</keyword>
<proteinExistence type="predicted"/>
<evidence type="ECO:0000256" key="1">
    <source>
        <dbReference type="SAM" id="SignalP"/>
    </source>
</evidence>
<evidence type="ECO:0000313" key="3">
    <source>
        <dbReference type="Proteomes" id="UP000324575"/>
    </source>
</evidence>
<feature type="signal peptide" evidence="1">
    <location>
        <begin position="1"/>
        <end position="25"/>
    </location>
</feature>
<dbReference type="SUPFAM" id="SSF50370">
    <property type="entry name" value="Ricin B-like lectins"/>
    <property type="match status" value="1"/>
</dbReference>
<feature type="chain" id="PRO_5024272427" evidence="1">
    <location>
        <begin position="26"/>
        <end position="568"/>
    </location>
</feature>
<sequence>MKQLYLNYCMAVAVLFVFFTFTAQAAFTPVGGKQYLLKNTTHDLYLDAPSGQQAVVASRDERSLSQRFTFTLDPNQDKIPNSYRIQQVSSANYLRKSGNNTTQAYAYITTIDGWTDNFAIVIEDSIVGESLVGYKIQSKIAYQNQNMSGTQRVEENRYFCKDANNNNLKSIITGEAPDLWQIEEASESIELALEAYRAAFDVAVTVKASLEAIDSNLNSLKAVDAADYGKFDAAKIAILQKVGTTYSRDQFEEYGDYTEINAATVELQSIVDLKHQYYIGGDASLPTGWYRIKIPANSKYLTYYEGFKFLDETGDDYQVVYLNKTLNNNDTRFAIFPFLELRNNQTTALRGSQNSFFNLCESGSINEQTSYTFKSGGINTNPTFSAINEDGSFTYGSLNDTRDLNYRLLLESAIDFGVPETTFEDGNYNLSFNGIVAGTVEVENNSVLLLDKSYAITRYGSEPYCSYAIGQNDADGYITSGELVPEPQNGLIDALPRPGFTFSLQTGLTVIDGNDPVVAIRYYNLQGMEVRQPSQQGIYIVKKIHQSPKEEVTKIVVKVPRQLSEQVK</sequence>
<dbReference type="CDD" id="cd00161">
    <property type="entry name" value="beta-trefoil_Ricin-like"/>
    <property type="match status" value="1"/>
</dbReference>
<dbReference type="InterPro" id="IPR035992">
    <property type="entry name" value="Ricin_B-like_lectins"/>
</dbReference>
<dbReference type="Proteomes" id="UP000324575">
    <property type="component" value="Unassembled WGS sequence"/>
</dbReference>